<dbReference type="Proteomes" id="UP001501411">
    <property type="component" value="Unassembled WGS sequence"/>
</dbReference>
<reference evidence="2" key="1">
    <citation type="journal article" date="2019" name="Int. J. Syst. Evol. Microbiol.">
        <title>The Global Catalogue of Microorganisms (GCM) 10K type strain sequencing project: providing services to taxonomists for standard genome sequencing and annotation.</title>
        <authorList>
            <consortium name="The Broad Institute Genomics Platform"/>
            <consortium name="The Broad Institute Genome Sequencing Center for Infectious Disease"/>
            <person name="Wu L."/>
            <person name="Ma J."/>
        </authorList>
    </citation>
    <scope>NUCLEOTIDE SEQUENCE [LARGE SCALE GENOMIC DNA]</scope>
    <source>
        <strain evidence="2">JCM 18200</strain>
    </source>
</reference>
<keyword evidence="2" id="KW-1185">Reference proteome</keyword>
<evidence type="ECO:0000313" key="1">
    <source>
        <dbReference type="EMBL" id="GAA4793881.1"/>
    </source>
</evidence>
<name>A0ABP9BDE8_9SPHI</name>
<protein>
    <submittedName>
        <fullName evidence="1">Uncharacterized protein</fullName>
    </submittedName>
</protein>
<accession>A0ABP9BDE8</accession>
<organism evidence="1 2">
    <name type="scientific">Olivibacter ginsenosidimutans</name>
    <dbReference type="NCBI Taxonomy" id="1176537"/>
    <lineage>
        <taxon>Bacteria</taxon>
        <taxon>Pseudomonadati</taxon>
        <taxon>Bacteroidota</taxon>
        <taxon>Sphingobacteriia</taxon>
        <taxon>Sphingobacteriales</taxon>
        <taxon>Sphingobacteriaceae</taxon>
        <taxon>Olivibacter</taxon>
    </lineage>
</organism>
<gene>
    <name evidence="1" type="ORF">GCM10023231_22780</name>
</gene>
<evidence type="ECO:0000313" key="2">
    <source>
        <dbReference type="Proteomes" id="UP001501411"/>
    </source>
</evidence>
<comment type="caution">
    <text evidence="1">The sequence shown here is derived from an EMBL/GenBank/DDBJ whole genome shotgun (WGS) entry which is preliminary data.</text>
</comment>
<sequence>MHSLLNIIEVITNNNPLTLFLAYVGLRVFKDKQRVKIMTNGFKIIGISIRTTNKDN</sequence>
<proteinExistence type="predicted"/>
<dbReference type="EMBL" id="BAABIQ010000034">
    <property type="protein sequence ID" value="GAA4793881.1"/>
    <property type="molecule type" value="Genomic_DNA"/>
</dbReference>